<evidence type="ECO:0000256" key="5">
    <source>
        <dbReference type="ARBA" id="ARBA00022598"/>
    </source>
</evidence>
<dbReference type="GO" id="GO:0004820">
    <property type="term" value="F:glycine-tRNA ligase activity"/>
    <property type="evidence" value="ECO:0007669"/>
    <property type="project" value="UniProtKB-UniRule"/>
</dbReference>
<dbReference type="AlphaFoldDB" id="A0A450V169"/>
<dbReference type="Pfam" id="PF05746">
    <property type="entry name" value="DALR_1"/>
    <property type="match status" value="1"/>
</dbReference>
<dbReference type="EMBL" id="CAADFG010000136">
    <property type="protein sequence ID" value="VFJ98288.1"/>
    <property type="molecule type" value="Genomic_DNA"/>
</dbReference>
<evidence type="ECO:0000313" key="14">
    <source>
        <dbReference type="EMBL" id="VFJ98288.1"/>
    </source>
</evidence>
<dbReference type="Pfam" id="PF02092">
    <property type="entry name" value="tRNA_synt_2f"/>
    <property type="match status" value="1"/>
</dbReference>
<dbReference type="PANTHER" id="PTHR30075:SF2">
    <property type="entry name" value="GLYCINE--TRNA LIGASE, CHLOROPLASTIC_MITOCHONDRIAL 2"/>
    <property type="match status" value="1"/>
</dbReference>
<proteinExistence type="inferred from homology"/>
<gene>
    <name evidence="11" type="primary">glyS</name>
    <name evidence="14" type="ORF">BECKH772A_GA0070896_101361</name>
    <name evidence="15" type="ORF">BECKH772B_GA0070898_101368</name>
    <name evidence="16" type="ORF">BECKH772C_GA0070978_101347</name>
</gene>
<evidence type="ECO:0000256" key="8">
    <source>
        <dbReference type="ARBA" id="ARBA00022917"/>
    </source>
</evidence>
<evidence type="ECO:0000313" key="16">
    <source>
        <dbReference type="EMBL" id="VFK03552.1"/>
    </source>
</evidence>
<keyword evidence="9 11" id="KW-0030">Aminoacyl-tRNA synthetase</keyword>
<evidence type="ECO:0000256" key="4">
    <source>
        <dbReference type="ARBA" id="ARBA00022490"/>
    </source>
</evidence>
<dbReference type="GO" id="GO:0005524">
    <property type="term" value="F:ATP binding"/>
    <property type="evidence" value="ECO:0007669"/>
    <property type="project" value="UniProtKB-UniRule"/>
</dbReference>
<feature type="region of interest" description="Disordered" evidence="12">
    <location>
        <begin position="1"/>
        <end position="22"/>
    </location>
</feature>
<evidence type="ECO:0000256" key="12">
    <source>
        <dbReference type="SAM" id="MobiDB-lite"/>
    </source>
</evidence>
<comment type="catalytic activity">
    <reaction evidence="10 11">
        <text>tRNA(Gly) + glycine + ATP = glycyl-tRNA(Gly) + AMP + diphosphate</text>
        <dbReference type="Rhea" id="RHEA:16013"/>
        <dbReference type="Rhea" id="RHEA-COMP:9664"/>
        <dbReference type="Rhea" id="RHEA-COMP:9683"/>
        <dbReference type="ChEBI" id="CHEBI:30616"/>
        <dbReference type="ChEBI" id="CHEBI:33019"/>
        <dbReference type="ChEBI" id="CHEBI:57305"/>
        <dbReference type="ChEBI" id="CHEBI:78442"/>
        <dbReference type="ChEBI" id="CHEBI:78522"/>
        <dbReference type="ChEBI" id="CHEBI:456215"/>
        <dbReference type="EC" id="6.1.1.14"/>
    </reaction>
</comment>
<dbReference type="InterPro" id="IPR008909">
    <property type="entry name" value="DALR_anticod-bd"/>
</dbReference>
<dbReference type="Gene3D" id="1.10.730.10">
    <property type="entry name" value="Isoleucyl-tRNA Synthetase, Domain 1"/>
    <property type="match status" value="1"/>
</dbReference>
<keyword evidence="6 11" id="KW-0547">Nucleotide-binding</keyword>
<accession>A0A450V169</accession>
<reference evidence="15" key="1">
    <citation type="submission" date="2019-02" db="EMBL/GenBank/DDBJ databases">
        <authorList>
            <person name="Gruber-Vodicka R. H."/>
            <person name="Seah K. B. B."/>
        </authorList>
    </citation>
    <scope>NUCLEOTIDE SEQUENCE</scope>
    <source>
        <strain evidence="16">BECK_SA2B12</strain>
        <strain evidence="14">BECK_SA2B15</strain>
        <strain evidence="15">BECK_SA2B20</strain>
    </source>
</reference>
<evidence type="ECO:0000259" key="13">
    <source>
        <dbReference type="SMART" id="SM00836"/>
    </source>
</evidence>
<evidence type="ECO:0000256" key="6">
    <source>
        <dbReference type="ARBA" id="ARBA00022741"/>
    </source>
</evidence>
<keyword evidence="4 11" id="KW-0963">Cytoplasm</keyword>
<dbReference type="EC" id="6.1.1.14" evidence="11"/>
<dbReference type="NCBIfam" id="TIGR00211">
    <property type="entry name" value="glyS"/>
    <property type="match status" value="1"/>
</dbReference>
<dbReference type="InterPro" id="IPR015944">
    <property type="entry name" value="Gly-tRNA-synth_bsu"/>
</dbReference>
<dbReference type="PANTHER" id="PTHR30075">
    <property type="entry name" value="GLYCYL-TRNA SYNTHETASE"/>
    <property type="match status" value="1"/>
</dbReference>
<evidence type="ECO:0000256" key="10">
    <source>
        <dbReference type="ARBA" id="ARBA00047937"/>
    </source>
</evidence>
<dbReference type="InterPro" id="IPR009080">
    <property type="entry name" value="tRNAsynth_Ia_anticodon-bd"/>
</dbReference>
<dbReference type="PRINTS" id="PR01045">
    <property type="entry name" value="TRNASYNTHGB"/>
</dbReference>
<keyword evidence="7 11" id="KW-0067">ATP-binding</keyword>
<dbReference type="PROSITE" id="PS50861">
    <property type="entry name" value="AA_TRNA_LIGASE_II_GLYAB"/>
    <property type="match status" value="1"/>
</dbReference>
<evidence type="ECO:0000256" key="11">
    <source>
        <dbReference type="HAMAP-Rule" id="MF_00255"/>
    </source>
</evidence>
<protein>
    <recommendedName>
        <fullName evidence="11">Glycine--tRNA ligase beta subunit</fullName>
        <ecNumber evidence="11">6.1.1.14</ecNumber>
    </recommendedName>
    <alternativeName>
        <fullName evidence="11">Glycyl-tRNA synthetase beta subunit</fullName>
        <shortName evidence="11">GlyRS</shortName>
    </alternativeName>
</protein>
<comment type="subcellular location">
    <subcellularLocation>
        <location evidence="1 11">Cytoplasm</location>
    </subcellularLocation>
</comment>
<evidence type="ECO:0000256" key="9">
    <source>
        <dbReference type="ARBA" id="ARBA00023146"/>
    </source>
</evidence>
<feature type="domain" description="DALR anticodon binding" evidence="13">
    <location>
        <begin position="618"/>
        <end position="725"/>
    </location>
</feature>
<comment type="similarity">
    <text evidence="2 11">Belongs to the class-II aminoacyl-tRNA synthetase family.</text>
</comment>
<dbReference type="HAMAP" id="MF_00255">
    <property type="entry name" value="Gly_tRNA_synth_beta"/>
    <property type="match status" value="1"/>
</dbReference>
<dbReference type="EMBL" id="CAADFJ010000134">
    <property type="protein sequence ID" value="VFK03552.1"/>
    <property type="molecule type" value="Genomic_DNA"/>
</dbReference>
<dbReference type="SUPFAM" id="SSF47323">
    <property type="entry name" value="Anticodon-binding domain of a subclass of class I aminoacyl-tRNA synthetases"/>
    <property type="match status" value="1"/>
</dbReference>
<name>A0A450V169_9GAMM</name>
<dbReference type="InterPro" id="IPR006194">
    <property type="entry name" value="Gly-tRNA-synth_heterodimer"/>
</dbReference>
<dbReference type="GO" id="GO:0005829">
    <property type="term" value="C:cytosol"/>
    <property type="evidence" value="ECO:0007669"/>
    <property type="project" value="TreeGrafter"/>
</dbReference>
<comment type="subunit">
    <text evidence="3 11">Tetramer of two alpha and two beta subunits.</text>
</comment>
<sequence>MTNSQTASKVQHPMNPPRATPVPHVQQPAALLVEIGTEELPPLALRRLSEALGKEILANLDAANLGHGDLSCFATPRRLAVLITHVETRQAEQESSRRGPALKAAFDADGNPTKAALGFARSCGVAVEALEKLTTEDGSWLLFRHTEPGRPTLSLLPGIVSDALPRLPIPKRMRWSDLSVEFARPVHWAVLLFGNRVVETEIMGVTSGGKTRGHRFHHPEPLVIEDPADYVGLLREKGRVVADFDARKAMIREQVQRAAQGFGGEAIITEALLEEVTALVEWPVVIAGSFDEQFLALPDKVLMGTMTGHQKYFPVRDTQGNLMPHFITVSNIESRNPESVRRGNERVIRPRLADAAFFFAADLREPLAHRLEGLKSVVFQKKLGSLFDKSERVSRLAGQVAFALGQSPEEAELARRAGLLAKCDLLTRVVGELPELQGHMGRIYAERTGEDPATAKALEEVYWPRFAGDGIPTSRIGQAVAIADKLDTLVGIFGIGQLPKGDRDPFALRRTALGALRILIEGELDLALPPLLDSAAAGYSGEGAARFDAGDITAKVLDFMTERLRAYFSEQGIAPDVFAAVAARRPDRPLDFALRVRAVAAFRELPEAASLAAANKRIQNILRQAGLAQGDIATPGKIDPALLMEDAERALAAQLAELTPTVMAQLSQGNYTAAMTLLAGLRNGVDAFFDAVLVMAEDAGTRNNRLALLQNIHALFSATADISRLA</sequence>
<dbReference type="SMART" id="SM00836">
    <property type="entry name" value="DALR_1"/>
    <property type="match status" value="1"/>
</dbReference>
<keyword evidence="5 11" id="KW-0436">Ligase</keyword>
<evidence type="ECO:0000256" key="1">
    <source>
        <dbReference type="ARBA" id="ARBA00004496"/>
    </source>
</evidence>
<dbReference type="EMBL" id="CAADFI010000136">
    <property type="protein sequence ID" value="VFJ98519.1"/>
    <property type="molecule type" value="Genomic_DNA"/>
</dbReference>
<evidence type="ECO:0000256" key="2">
    <source>
        <dbReference type="ARBA" id="ARBA00008226"/>
    </source>
</evidence>
<keyword evidence="8 11" id="KW-0648">Protein biosynthesis</keyword>
<dbReference type="GO" id="GO:0006426">
    <property type="term" value="P:glycyl-tRNA aminoacylation"/>
    <property type="evidence" value="ECO:0007669"/>
    <property type="project" value="UniProtKB-UniRule"/>
</dbReference>
<dbReference type="SUPFAM" id="SSF109604">
    <property type="entry name" value="HD-domain/PDEase-like"/>
    <property type="match status" value="1"/>
</dbReference>
<dbReference type="GO" id="GO:0004814">
    <property type="term" value="F:arginine-tRNA ligase activity"/>
    <property type="evidence" value="ECO:0007669"/>
    <property type="project" value="InterPro"/>
</dbReference>
<evidence type="ECO:0000256" key="3">
    <source>
        <dbReference type="ARBA" id="ARBA00011209"/>
    </source>
</evidence>
<evidence type="ECO:0000256" key="7">
    <source>
        <dbReference type="ARBA" id="ARBA00022840"/>
    </source>
</evidence>
<organism evidence="15">
    <name type="scientific">Candidatus Kentrum eta</name>
    <dbReference type="NCBI Taxonomy" id="2126337"/>
    <lineage>
        <taxon>Bacteria</taxon>
        <taxon>Pseudomonadati</taxon>
        <taxon>Pseudomonadota</taxon>
        <taxon>Gammaproteobacteria</taxon>
        <taxon>Candidatus Kentrum</taxon>
    </lineage>
</organism>
<evidence type="ECO:0000313" key="15">
    <source>
        <dbReference type="EMBL" id="VFJ98519.1"/>
    </source>
</evidence>
<dbReference type="GO" id="GO:0006420">
    <property type="term" value="P:arginyl-tRNA aminoacylation"/>
    <property type="evidence" value="ECO:0007669"/>
    <property type="project" value="InterPro"/>
</dbReference>